<evidence type="ECO:0000313" key="2">
    <source>
        <dbReference type="EMBL" id="MFC4870556.1"/>
    </source>
</evidence>
<feature type="chain" id="PRO_5046635052" evidence="1">
    <location>
        <begin position="21"/>
        <end position="269"/>
    </location>
</feature>
<feature type="signal peptide" evidence="1">
    <location>
        <begin position="1"/>
        <end position="20"/>
    </location>
</feature>
<dbReference type="InterPro" id="IPR037175">
    <property type="entry name" value="KFase_sf"/>
</dbReference>
<dbReference type="EC" id="3.5.-.-" evidence="2"/>
<comment type="caution">
    <text evidence="2">The sequence shown here is derived from an EMBL/GenBank/DDBJ whole genome shotgun (WGS) entry which is preliminary data.</text>
</comment>
<keyword evidence="1" id="KW-0732">Signal</keyword>
<accession>A0ABV9SVZ2</accession>
<protein>
    <submittedName>
        <fullName evidence="2">Cyclase family protein</fullName>
        <ecNumber evidence="2">3.5.-.-</ecNumber>
    </submittedName>
</protein>
<organism evidence="2 3">
    <name type="scientific">Negadavirga shengliensis</name>
    <dbReference type="NCBI Taxonomy" id="1389218"/>
    <lineage>
        <taxon>Bacteria</taxon>
        <taxon>Pseudomonadati</taxon>
        <taxon>Bacteroidota</taxon>
        <taxon>Cytophagia</taxon>
        <taxon>Cytophagales</taxon>
        <taxon>Cyclobacteriaceae</taxon>
        <taxon>Negadavirga</taxon>
    </lineage>
</organism>
<keyword evidence="3" id="KW-1185">Reference proteome</keyword>
<name>A0ABV9SVZ2_9BACT</name>
<evidence type="ECO:0000256" key="1">
    <source>
        <dbReference type="SAM" id="SignalP"/>
    </source>
</evidence>
<dbReference type="Proteomes" id="UP001595818">
    <property type="component" value="Unassembled WGS sequence"/>
</dbReference>
<dbReference type="RefSeq" id="WP_377061193.1">
    <property type="nucleotide sequence ID" value="NZ_JBHSJJ010000001.1"/>
</dbReference>
<gene>
    <name evidence="2" type="ORF">ACFPFU_02575</name>
</gene>
<sequence length="269" mass="29526">MRAFLCITFVCFFVSCTGNSGPQANEFPENGEWVDLSYDFSPETLYWPAEKEGFSLDTVAVGMTGGGYYYAAFSFCAPEHGGTHLDAPVHFAEGKDPVDKLPPEQLIGPAVVINISESALQDRDYQVSVEDLLSWEGANNRIPDNTIALLYTGYGRFYPDAEKYFGTSLKGEEGVANLHFPGLSPEAAIWLVRERNIKAVGIDTPSIDYGQSKDFRTHRELMKENIPAFENVAHLEKLPAKGAYVIALPMKIKGGSGAPLRIIARVPVP</sequence>
<dbReference type="PANTHER" id="PTHR31118">
    <property type="entry name" value="CYCLASE-LIKE PROTEIN 2"/>
    <property type="match status" value="1"/>
</dbReference>
<reference evidence="3" key="1">
    <citation type="journal article" date="2019" name="Int. J. Syst. Evol. Microbiol.">
        <title>The Global Catalogue of Microorganisms (GCM) 10K type strain sequencing project: providing services to taxonomists for standard genome sequencing and annotation.</title>
        <authorList>
            <consortium name="The Broad Institute Genomics Platform"/>
            <consortium name="The Broad Institute Genome Sequencing Center for Infectious Disease"/>
            <person name="Wu L."/>
            <person name="Ma J."/>
        </authorList>
    </citation>
    <scope>NUCLEOTIDE SEQUENCE [LARGE SCALE GENOMIC DNA]</scope>
    <source>
        <strain evidence="3">CGMCC 4.7466</strain>
    </source>
</reference>
<dbReference type="PROSITE" id="PS51257">
    <property type="entry name" value="PROKAR_LIPOPROTEIN"/>
    <property type="match status" value="1"/>
</dbReference>
<dbReference type="EMBL" id="JBHSJJ010000001">
    <property type="protein sequence ID" value="MFC4870556.1"/>
    <property type="molecule type" value="Genomic_DNA"/>
</dbReference>
<keyword evidence="2" id="KW-0378">Hydrolase</keyword>
<dbReference type="PANTHER" id="PTHR31118:SF12">
    <property type="entry name" value="CYCLASE-LIKE PROTEIN 2"/>
    <property type="match status" value="1"/>
</dbReference>
<dbReference type="Gene3D" id="3.50.30.50">
    <property type="entry name" value="Putative cyclase"/>
    <property type="match status" value="1"/>
</dbReference>
<dbReference type="InterPro" id="IPR007325">
    <property type="entry name" value="KFase/CYL"/>
</dbReference>
<dbReference type="Pfam" id="PF04199">
    <property type="entry name" value="Cyclase"/>
    <property type="match status" value="1"/>
</dbReference>
<dbReference type="SUPFAM" id="SSF102198">
    <property type="entry name" value="Putative cyclase"/>
    <property type="match status" value="1"/>
</dbReference>
<proteinExistence type="predicted"/>
<dbReference type="GO" id="GO:0016787">
    <property type="term" value="F:hydrolase activity"/>
    <property type="evidence" value="ECO:0007669"/>
    <property type="project" value="UniProtKB-KW"/>
</dbReference>
<evidence type="ECO:0000313" key="3">
    <source>
        <dbReference type="Proteomes" id="UP001595818"/>
    </source>
</evidence>